<accession>A0ABD0LPW0</accession>
<evidence type="ECO:0000313" key="1">
    <source>
        <dbReference type="EMBL" id="KAK7501181.1"/>
    </source>
</evidence>
<keyword evidence="2" id="KW-1185">Reference proteome</keyword>
<organism evidence="1 2">
    <name type="scientific">Batillaria attramentaria</name>
    <dbReference type="NCBI Taxonomy" id="370345"/>
    <lineage>
        <taxon>Eukaryota</taxon>
        <taxon>Metazoa</taxon>
        <taxon>Spiralia</taxon>
        <taxon>Lophotrochozoa</taxon>
        <taxon>Mollusca</taxon>
        <taxon>Gastropoda</taxon>
        <taxon>Caenogastropoda</taxon>
        <taxon>Sorbeoconcha</taxon>
        <taxon>Cerithioidea</taxon>
        <taxon>Batillariidae</taxon>
        <taxon>Batillaria</taxon>
    </lineage>
</organism>
<gene>
    <name evidence="1" type="ORF">BaRGS_00007666</name>
</gene>
<reference evidence="1 2" key="1">
    <citation type="journal article" date="2023" name="Sci. Data">
        <title>Genome assembly of the Korean intertidal mud-creeper Batillaria attramentaria.</title>
        <authorList>
            <person name="Patra A.K."/>
            <person name="Ho P.T."/>
            <person name="Jun S."/>
            <person name="Lee S.J."/>
            <person name="Kim Y."/>
            <person name="Won Y.J."/>
        </authorList>
    </citation>
    <scope>NUCLEOTIDE SEQUENCE [LARGE SCALE GENOMIC DNA]</scope>
    <source>
        <strain evidence="1">Wonlab-2016</strain>
    </source>
</reference>
<name>A0ABD0LPW0_9CAEN</name>
<proteinExistence type="predicted"/>
<protein>
    <submittedName>
        <fullName evidence="1">Uncharacterized protein</fullName>
    </submittedName>
</protein>
<sequence>MPRGCLSCFPILMATTKPAPDCLLHSYFLKPGPELPVARRELNLYQRASFASNENGWPGAARLTLDCPVMHIVLTSLLSGTGSWAASQSL</sequence>
<dbReference type="EMBL" id="JACVVK020000033">
    <property type="protein sequence ID" value="KAK7501181.1"/>
    <property type="molecule type" value="Genomic_DNA"/>
</dbReference>
<dbReference type="AlphaFoldDB" id="A0ABD0LPW0"/>
<evidence type="ECO:0000313" key="2">
    <source>
        <dbReference type="Proteomes" id="UP001519460"/>
    </source>
</evidence>
<comment type="caution">
    <text evidence="1">The sequence shown here is derived from an EMBL/GenBank/DDBJ whole genome shotgun (WGS) entry which is preliminary data.</text>
</comment>
<dbReference type="Proteomes" id="UP001519460">
    <property type="component" value="Unassembled WGS sequence"/>
</dbReference>